<feature type="transmembrane region" description="Helical" evidence="4">
    <location>
        <begin position="3035"/>
        <end position="3053"/>
    </location>
</feature>
<keyword evidence="2" id="KW-0597">Phosphoprotein</keyword>
<dbReference type="InterPro" id="IPR036736">
    <property type="entry name" value="ACP-like_sf"/>
</dbReference>
<dbReference type="CDD" id="cd04433">
    <property type="entry name" value="AFD_class_I"/>
    <property type="match status" value="1"/>
</dbReference>
<dbReference type="Gene3D" id="3.40.50.12780">
    <property type="entry name" value="N-terminal domain of ligase-like"/>
    <property type="match status" value="1"/>
</dbReference>
<dbReference type="SMART" id="SM01294">
    <property type="entry name" value="PKS_PP_betabranch"/>
    <property type="match status" value="1"/>
</dbReference>
<feature type="transmembrane region" description="Helical" evidence="4">
    <location>
        <begin position="2751"/>
        <end position="2775"/>
    </location>
</feature>
<evidence type="ECO:0000256" key="2">
    <source>
        <dbReference type="ARBA" id="ARBA00022553"/>
    </source>
</evidence>
<dbReference type="SUPFAM" id="SSF53901">
    <property type="entry name" value="Thiolase-like"/>
    <property type="match status" value="1"/>
</dbReference>
<accession>A0AA36JJP9</accession>
<name>A0AA36JJP9_9DINO</name>
<feature type="domain" description="Ketosynthase family 3 (KS3)" evidence="6">
    <location>
        <begin position="934"/>
        <end position="1375"/>
    </location>
</feature>
<evidence type="ECO:0000259" key="5">
    <source>
        <dbReference type="PROSITE" id="PS50075"/>
    </source>
</evidence>
<evidence type="ECO:0000256" key="1">
    <source>
        <dbReference type="ARBA" id="ARBA00022450"/>
    </source>
</evidence>
<evidence type="ECO:0000259" key="6">
    <source>
        <dbReference type="PROSITE" id="PS52004"/>
    </source>
</evidence>
<dbReference type="SUPFAM" id="SSF51735">
    <property type="entry name" value="NAD(P)-binding Rossmann-fold domains"/>
    <property type="match status" value="4"/>
</dbReference>
<dbReference type="SUPFAM" id="SSF51161">
    <property type="entry name" value="Trimeric LpxA-like enzymes"/>
    <property type="match status" value="3"/>
</dbReference>
<reference evidence="7" key="1">
    <citation type="submission" date="2023-08" db="EMBL/GenBank/DDBJ databases">
        <authorList>
            <person name="Chen Y."/>
            <person name="Shah S."/>
            <person name="Dougan E. K."/>
            <person name="Thang M."/>
            <person name="Chan C."/>
        </authorList>
    </citation>
    <scope>NUCLEOTIDE SEQUENCE</scope>
</reference>
<keyword evidence="4" id="KW-0472">Membrane</keyword>
<dbReference type="InterPro" id="IPR013968">
    <property type="entry name" value="PKS_KR"/>
</dbReference>
<dbReference type="InterPro" id="IPR014030">
    <property type="entry name" value="Ketoacyl_synth_N"/>
</dbReference>
<keyword evidence="3" id="KW-0808">Transferase</keyword>
<dbReference type="PANTHER" id="PTHR43775">
    <property type="entry name" value="FATTY ACID SYNTHASE"/>
    <property type="match status" value="1"/>
</dbReference>
<gene>
    <name evidence="7" type="ORF">EVOR1521_LOCUS28254</name>
</gene>
<evidence type="ECO:0000256" key="3">
    <source>
        <dbReference type="ARBA" id="ARBA00022679"/>
    </source>
</evidence>
<organism evidence="7 8">
    <name type="scientific">Effrenium voratum</name>
    <dbReference type="NCBI Taxonomy" id="2562239"/>
    <lineage>
        <taxon>Eukaryota</taxon>
        <taxon>Sar</taxon>
        <taxon>Alveolata</taxon>
        <taxon>Dinophyceae</taxon>
        <taxon>Suessiales</taxon>
        <taxon>Symbiodiniaceae</taxon>
        <taxon>Effrenium</taxon>
    </lineage>
</organism>
<keyword evidence="1" id="KW-0596">Phosphopantetheine</keyword>
<dbReference type="InterPro" id="IPR020841">
    <property type="entry name" value="PKS_Beta-ketoAc_synthase_dom"/>
</dbReference>
<dbReference type="Pfam" id="PF02801">
    <property type="entry name" value="Ketoacyl-synt_C"/>
    <property type="match status" value="1"/>
</dbReference>
<evidence type="ECO:0000313" key="7">
    <source>
        <dbReference type="EMBL" id="CAJ1406243.1"/>
    </source>
</evidence>
<sequence length="3285" mass="345919">MFSVTLVCGRHVLLPGAFDAEKTLEVLATKNITATNMATSMVNLLLAAPASRSLDGRFPCLRLVSCGGAPLGHSALLRAQRLFGSEFFQSYGMTECCGKISMSMLSGSQRGAPLGRQMAMLCSSGKPFEGLEVRVADPETGEPVPWDGRTVGEVQIRGPTVFKGYLKPGEGKVQPDPEHFLPEGWFRTGDLATMSSLGFLQVIDRLKDMILVGSENVYCIEVENALTAHPAVALCSVYGVPGPEMIGELVKAVVLLKQGAPRPSLEEFQQFCGKLLADFKLPRIIDVVESLPLNSSGKVIKSELKKRDREAAAPEEAGEGDDAVSEHCYEVAWKSKFLSPSSGKPGSCGQWLVLSAGSDEVPVSPALLGAVSEHFRNYSAGGAVGTCSLGDVPCISDFGGLEAPAGICLLVPGADGEGDKVRMAVQRGLCCLMAVVRAAEARQIGSILLVAQHSKDAPVIEGQPLPRDPAVAACWAFVRAAAAESNISWRLVELCGHASPGDAAGAIVSEAEATCLSEPAERAEEVAWVQGRRYVPRLQQLEQVPELSKQLPRAGYIGAAGDASSCIIAGGNGSLGRLLVSCLAQCGQLKDLVIVGRKVGNKASFGAEVEKSSCNLQFFSADTGDLDSCKGLMKHVQTNAATCSHVLNLAGFLPESGMVPLAKDLRWSDCVPVLRPKVDGTLNLASACDAAFGAGKCAMVCFSSIFGVLSYPRLAPYGAANGFQDGFTEQRAARFPGSAQTVAWGAWAETGMAHRAGAGFHAFWASEGMGFVPPKQGMELLCRLLASKSCLPRQVCVFPAPGPGGSPWPAGLARHVLARDIALTDQAAEAVAVEGGAENLALDIRGVVVEVLGTLLGCEAEEVPMEEPFASAGVTSMMAVDLTSRVGKALSIALPATLAFEVVSAEQLCASLEARLKPKAKEEVVVVGGVMQKAVAVHVVGASCSLPGGRLGTTTDVQQMWQRLAQGADCIRLPPQGRPVAAPRDHSPAFQTLGFSEAGYLDAESITCFDPPAFGMSQSEAEILDPQQRLCAKAAWEAMEDASVAKARGAPIGVYVGVTTVDFTDIVIKEAGPPSAYTGPALTTAICSNRVSYVFDLQGPSASVDTACSSSLVCCNMAMAALRGSVCTGALVMGVNVQVNPYWTEAFAEAGMLSPTGRCRFGDDRADGYVRGEGSSCLMLSEESAYSRGLQKAAPYAALKGTYSNQDGRSNGLTAPNPMSQASLLTAAWMDAGLDVAQASYAEAHGTGTSLGDPIEIVALGRALRGRQQGQADPNLAHLPALRTTSFKSNIGHLECGAGSASMAKLVLVLRKAFIPPSLHLKVLNRHILWEDVGVRVVTECESLREGSSISSEPVSGCVSGFGFGGSNANAVMSALPEGEPRSSRRTVVVPITSSSKSISATADRLQAWVETQMAADGKRTPLLGSLEALSRSAGLRATRPAQGGGGGAAKVALVAGSWAELRAKLQKLRPREVASARPRLALVLSSAECGSAFAALRLLQAMARPDAWCSFQGKLAELRGELQSTEGAALAALVGAGAALVEDLGVQATVVCGHGRAGEAAALAVAGALQPREALQVALGGASACGSCYWPPASPVAFSRLGLLSQKPSEKDLSGATCGGFQGLASAVQMLQCDLVLELCIGAPVVAGSKVSVPTVAASIGPPLDGRIVSSDVAERSILEAAAELFARGVPVNFAGPMGTGPVSRLPPPGLAPKVCWPCDPAIGQWSRKDIFTDAYHAQWVPANSSPGEGRSFLISGGAAAARLAAALSERGCVAAVGSPSSATSGVEFVFVYDQAGGRPLQPTLAAARAAPHSMLQWLRSLPKSANKAAVLTVGAHSAEQDLRAVPAAAIWGAARSARQELSDCRLRCIDLEPSTADPYACFADELTHEEARDVLLEGSQRRVRVLQSLQLPLLHTPAQRFSPAFGVTGGTGALGLILSEWLAGQGTKALVLASRSGKIPDENKSLWENLCKLQVSVELCQCDVSSDPSAFIQLLKSAGSPFGLAHLAGVLHDGMFQRQDLDVLDRTMRPKVDGAAQLVEALRALGGAPLEFLWLFSSVTSCMGTLGQSAYGAANSALDAMGVAWHQGHVLGPSAGTTRVLQWGPWADFGMAAGLPEGSTSIYRPWHGHQAMLALEATLTARTPVACLARFDWQQVMQDFAHSSYYKGFLQEFTQESTNQRSVTPLAPVSGANVKNTIVHTLQRFLPNGTEGLSDDAEFDELGLDSLSGVEASRALAAALGPLGITGIKPTFLFEANCLNSVIAKLPAPKAVSQQSAMQSGSDALAKHASPAEVKKTVIETLSRYLPNGTEGLSDDAEFDELGLDSLSGVEASRALAAALGPLGITGIKPTFLFEANCLNSVITKLPAPKAVSQQSAMQSGSDALAKQASPDEVKKTVIETLSRYLPNGAEGLSDNAEFDELGLDSLSGVEASRALAAALGPLGITGIKPTFLFEASCVRSVFTKAMESMSVVKTFTEKMPQTQMGNQLALQVDFHSVGEVSGSTRMLMAAVATSLAWFLRLLGWLPFLGLLLGLMRPQEMVSGLDTALLFYMLFILATVMQFYLALLTLWVAKNLFLGRVKEGLWPTWGWKMACLKGIRSYEESVFQSLFVRCFERTEIPNIIWRLLGTQVGRGAYISQSDDPPLMAWDMMSIGENAILDGTNVLDASRTFHMNQRLSIGNDAVICANAIIKGGATVGDGAVVLPNTTLAGALGSREVYDGGVGSTGHLRAHDLEAERCLSLPRRTPLGLAASLVVFPFLCWLRVLSMWPFIVDIAFLAGRYLPLVLGGRQPSEGDVSSTLLLFPAICVLSTLIYELLVVGAAVAAKWMLLGRLREGRRDVGNLFLFRFEICFNLTTHAAQVMRSTAQTVANNAFIKAMGGNVSWSWMPSPLNAAAYLSADLVTIEPDAFTASKTMLNCIMLSPSDGKLPGVSPVASGWQLCCHRIHLGARSFVGPMTMVTPGAALGEGSATMDQTFVPPGMLVPSWRTLMGTSVDGRFMVKRKQDERLPHGAFPYALSVFLNSLAGRVVRLWLNFAIPAVSMVAIRWHWGTAIAPSLGMLLVSDTTSLSAAKLSTDLEQLLTFSLQWVGLMLILDTIGHSLLFVLSKHLVLGRVTESSGGQLRGWGNLRWVSTVTITAFSMLSVKLFTHTPLMCWLAKAAGARVGKGCYINYRALLTCPEQDMITLGDNVFIGGAFYAHEFGASNLVFKAVKVGDGAHTGGRAVLTPGSRVPAGAISLEGALVIPGSTDPKSEKKQYLSGNPAVAETTPFDGLLEVNGRHL</sequence>
<dbReference type="InterPro" id="IPR036291">
    <property type="entry name" value="NAD(P)-bd_dom_sf"/>
</dbReference>
<feature type="domain" description="Carrier" evidence="5">
    <location>
        <begin position="838"/>
        <end position="916"/>
    </location>
</feature>
<dbReference type="InterPro" id="IPR050091">
    <property type="entry name" value="PKS_NRPS_Biosynth_Enz"/>
</dbReference>
<keyword evidence="4" id="KW-0812">Transmembrane</keyword>
<dbReference type="Gene3D" id="3.30.300.30">
    <property type="match status" value="1"/>
</dbReference>
<dbReference type="Pfam" id="PF00501">
    <property type="entry name" value="AMP-binding"/>
    <property type="match status" value="1"/>
</dbReference>
<dbReference type="Proteomes" id="UP001178507">
    <property type="component" value="Unassembled WGS sequence"/>
</dbReference>
<dbReference type="SMART" id="SM00822">
    <property type="entry name" value="PKS_KR"/>
    <property type="match status" value="2"/>
</dbReference>
<dbReference type="Pfam" id="PF00550">
    <property type="entry name" value="PP-binding"/>
    <property type="match status" value="3"/>
</dbReference>
<dbReference type="GO" id="GO:0004312">
    <property type="term" value="F:fatty acid synthase activity"/>
    <property type="evidence" value="ECO:0007669"/>
    <property type="project" value="TreeGrafter"/>
</dbReference>
<dbReference type="Gene3D" id="1.10.1200.10">
    <property type="entry name" value="ACP-like"/>
    <property type="match status" value="4"/>
</dbReference>
<dbReference type="InterPro" id="IPR016039">
    <property type="entry name" value="Thiolase-like"/>
</dbReference>
<dbReference type="Pfam" id="PF00109">
    <property type="entry name" value="ketoacyl-synt"/>
    <property type="match status" value="1"/>
</dbReference>
<keyword evidence="8" id="KW-1185">Reference proteome</keyword>
<dbReference type="GO" id="GO:0006633">
    <property type="term" value="P:fatty acid biosynthetic process"/>
    <property type="evidence" value="ECO:0007669"/>
    <property type="project" value="TreeGrafter"/>
</dbReference>
<dbReference type="Gene3D" id="3.40.50.720">
    <property type="entry name" value="NAD(P)-binding Rossmann-like Domain"/>
    <property type="match status" value="2"/>
</dbReference>
<dbReference type="SMART" id="SM00823">
    <property type="entry name" value="PKS_PP"/>
    <property type="match status" value="4"/>
</dbReference>
<feature type="domain" description="Carrier" evidence="5">
    <location>
        <begin position="2191"/>
        <end position="2272"/>
    </location>
</feature>
<dbReference type="PROSITE" id="PS50075">
    <property type="entry name" value="CARRIER"/>
    <property type="match status" value="4"/>
</dbReference>
<evidence type="ECO:0000313" key="8">
    <source>
        <dbReference type="Proteomes" id="UP001178507"/>
    </source>
</evidence>
<dbReference type="InterPro" id="IPR042099">
    <property type="entry name" value="ANL_N_sf"/>
</dbReference>
<dbReference type="PROSITE" id="PS00012">
    <property type="entry name" value="PHOSPHOPANTETHEINE"/>
    <property type="match status" value="3"/>
</dbReference>
<keyword evidence="4" id="KW-1133">Transmembrane helix</keyword>
<dbReference type="EMBL" id="CAUJNA010003620">
    <property type="protein sequence ID" value="CAJ1406243.1"/>
    <property type="molecule type" value="Genomic_DNA"/>
</dbReference>
<dbReference type="SUPFAM" id="SSF47336">
    <property type="entry name" value="ACP-like"/>
    <property type="match status" value="4"/>
</dbReference>
<feature type="transmembrane region" description="Helical" evidence="4">
    <location>
        <begin position="3089"/>
        <end position="3109"/>
    </location>
</feature>
<dbReference type="InterPro" id="IPR045851">
    <property type="entry name" value="AMP-bd_C_sf"/>
</dbReference>
<dbReference type="InterPro" id="IPR009081">
    <property type="entry name" value="PP-bd_ACP"/>
</dbReference>
<dbReference type="InterPro" id="IPR057326">
    <property type="entry name" value="KR_dom"/>
</dbReference>
<dbReference type="PROSITE" id="PS52004">
    <property type="entry name" value="KS3_2"/>
    <property type="match status" value="1"/>
</dbReference>
<dbReference type="Pfam" id="PF13193">
    <property type="entry name" value="AMP-binding_C"/>
    <property type="match status" value="1"/>
</dbReference>
<dbReference type="SMART" id="SM00825">
    <property type="entry name" value="PKS_KS"/>
    <property type="match status" value="1"/>
</dbReference>
<feature type="transmembrane region" description="Helical" evidence="4">
    <location>
        <begin position="2518"/>
        <end position="2538"/>
    </location>
</feature>
<dbReference type="InterPro" id="IPR020806">
    <property type="entry name" value="PKS_PP-bd"/>
</dbReference>
<dbReference type="PANTHER" id="PTHR43775:SF37">
    <property type="entry name" value="SI:DKEY-61P9.11"/>
    <property type="match status" value="1"/>
</dbReference>
<dbReference type="GO" id="GO:0031177">
    <property type="term" value="F:phosphopantetheine binding"/>
    <property type="evidence" value="ECO:0007669"/>
    <property type="project" value="InterPro"/>
</dbReference>
<dbReference type="InterPro" id="IPR025110">
    <property type="entry name" value="AMP-bd_C"/>
</dbReference>
<dbReference type="SUPFAM" id="SSF56801">
    <property type="entry name" value="Acetyl-CoA synthetase-like"/>
    <property type="match status" value="1"/>
</dbReference>
<dbReference type="Gene3D" id="2.160.10.10">
    <property type="entry name" value="Hexapeptide repeat proteins"/>
    <property type="match status" value="2"/>
</dbReference>
<dbReference type="InterPro" id="IPR000873">
    <property type="entry name" value="AMP-dep_synth/lig_dom"/>
</dbReference>
<feature type="transmembrane region" description="Helical" evidence="4">
    <location>
        <begin position="2550"/>
        <end position="2575"/>
    </location>
</feature>
<proteinExistence type="predicted"/>
<dbReference type="Pfam" id="PF08659">
    <property type="entry name" value="KR"/>
    <property type="match status" value="2"/>
</dbReference>
<dbReference type="InterPro" id="IPR014031">
    <property type="entry name" value="Ketoacyl_synth_C"/>
</dbReference>
<feature type="domain" description="Carrier" evidence="5">
    <location>
        <begin position="2391"/>
        <end position="2472"/>
    </location>
</feature>
<dbReference type="InterPro" id="IPR006162">
    <property type="entry name" value="Ppantetheine_attach_site"/>
</dbReference>
<dbReference type="InterPro" id="IPR011004">
    <property type="entry name" value="Trimer_LpxA-like_sf"/>
</dbReference>
<protein>
    <submittedName>
        <fullName evidence="7">Uncharacterized protein</fullName>
    </submittedName>
</protein>
<feature type="domain" description="Carrier" evidence="5">
    <location>
        <begin position="2291"/>
        <end position="2372"/>
    </location>
</feature>
<feature type="transmembrane region" description="Helical" evidence="4">
    <location>
        <begin position="2805"/>
        <end position="2833"/>
    </location>
</feature>
<comment type="caution">
    <text evidence="7">The sequence shown here is derived from an EMBL/GenBank/DDBJ whole genome shotgun (WGS) entry which is preliminary data.</text>
</comment>
<dbReference type="CDD" id="cd05274">
    <property type="entry name" value="KR_FAS_SDR_x"/>
    <property type="match status" value="1"/>
</dbReference>
<dbReference type="CDD" id="cd00833">
    <property type="entry name" value="PKS"/>
    <property type="match status" value="1"/>
</dbReference>
<evidence type="ECO:0000256" key="4">
    <source>
        <dbReference type="SAM" id="Phobius"/>
    </source>
</evidence>
<dbReference type="Gene3D" id="3.40.47.10">
    <property type="match status" value="1"/>
</dbReference>